<protein>
    <submittedName>
        <fullName evidence="2">Uncharacterized protein</fullName>
    </submittedName>
</protein>
<keyword evidence="3" id="KW-1185">Reference proteome</keyword>
<accession>A0A3R7Y8R9</accession>
<gene>
    <name evidence="2" type="ORF">B5M09_005216</name>
</gene>
<evidence type="ECO:0000256" key="1">
    <source>
        <dbReference type="SAM" id="MobiDB-lite"/>
    </source>
</evidence>
<name>A0A3R7Y8R9_APHAT</name>
<feature type="compositionally biased region" description="Low complexity" evidence="1">
    <location>
        <begin position="187"/>
        <end position="202"/>
    </location>
</feature>
<feature type="region of interest" description="Disordered" evidence="1">
    <location>
        <begin position="174"/>
        <end position="210"/>
    </location>
</feature>
<dbReference type="AlphaFoldDB" id="A0A3R7Y8R9"/>
<organism evidence="2 3">
    <name type="scientific">Aphanomyces astaci</name>
    <name type="common">Crayfish plague agent</name>
    <dbReference type="NCBI Taxonomy" id="112090"/>
    <lineage>
        <taxon>Eukaryota</taxon>
        <taxon>Sar</taxon>
        <taxon>Stramenopiles</taxon>
        <taxon>Oomycota</taxon>
        <taxon>Saprolegniomycetes</taxon>
        <taxon>Saprolegniales</taxon>
        <taxon>Verrucalvaceae</taxon>
        <taxon>Aphanomyces</taxon>
    </lineage>
</organism>
<comment type="caution">
    <text evidence="2">The sequence shown here is derived from an EMBL/GenBank/DDBJ whole genome shotgun (WGS) entry which is preliminary data.</text>
</comment>
<evidence type="ECO:0000313" key="2">
    <source>
        <dbReference type="EMBL" id="RQM23956.1"/>
    </source>
</evidence>
<evidence type="ECO:0000313" key="3">
    <source>
        <dbReference type="Proteomes" id="UP000284702"/>
    </source>
</evidence>
<dbReference type="Proteomes" id="UP000284702">
    <property type="component" value="Unassembled WGS sequence"/>
</dbReference>
<sequence length="210" mass="22837">MVAACSNSDACRCPCVGVCRNIKANVSCSSVERGYWPSCPAKSSLHFPIDRLKDFSSFKSNSRPWALRSLSTSKHTRHGPRSCPASSSAQSAIARLWIPKHWRSSQGKACGPSSAPCTYWTTAATWSTPSRSRQLPPSCISADQKAWVCLLLVHSYRVFAADRSFIHFDPLRTRSTRSGSCVPCTKSAGSPSTRTSSSAAPTLPLPRRKS</sequence>
<proteinExistence type="predicted"/>
<dbReference type="EMBL" id="MZMZ02002835">
    <property type="protein sequence ID" value="RQM23956.1"/>
    <property type="molecule type" value="Genomic_DNA"/>
</dbReference>
<reference evidence="2" key="1">
    <citation type="submission" date="2018-07" db="EMBL/GenBank/DDBJ databases">
        <title>Annotation of Aphanomyces astaci genome assembly.</title>
        <authorList>
            <person name="Studholme D.J."/>
        </authorList>
    </citation>
    <scope>NUCLEOTIDE SEQUENCE [LARGE SCALE GENOMIC DNA]</scope>
    <source>
        <strain evidence="2">Pc</strain>
    </source>
</reference>